<dbReference type="InterPro" id="IPR013022">
    <property type="entry name" value="Xyl_isomerase-like_TIM-brl"/>
</dbReference>
<dbReference type="RefSeq" id="WP_377603792.1">
    <property type="nucleotide sequence ID" value="NZ_JBHUME010000008.1"/>
</dbReference>
<dbReference type="InterPro" id="IPR050312">
    <property type="entry name" value="IolE/XylAMocC-like"/>
</dbReference>
<reference evidence="3" key="1">
    <citation type="journal article" date="2019" name="Int. J. Syst. Evol. Microbiol.">
        <title>The Global Catalogue of Microorganisms (GCM) 10K type strain sequencing project: providing services to taxonomists for standard genome sequencing and annotation.</title>
        <authorList>
            <consortium name="The Broad Institute Genomics Platform"/>
            <consortium name="The Broad Institute Genome Sequencing Center for Infectious Disease"/>
            <person name="Wu L."/>
            <person name="Ma J."/>
        </authorList>
    </citation>
    <scope>NUCLEOTIDE SEQUENCE [LARGE SCALE GENOMIC DNA]</scope>
    <source>
        <strain evidence="3">KCTC 3950</strain>
    </source>
</reference>
<dbReference type="Pfam" id="PF01261">
    <property type="entry name" value="AP_endonuc_2"/>
    <property type="match status" value="1"/>
</dbReference>
<evidence type="ECO:0000313" key="3">
    <source>
        <dbReference type="Proteomes" id="UP001597541"/>
    </source>
</evidence>
<keyword evidence="2" id="KW-0413">Isomerase</keyword>
<keyword evidence="3" id="KW-1185">Reference proteome</keyword>
<proteinExistence type="predicted"/>
<feature type="domain" description="Xylose isomerase-like TIM barrel" evidence="1">
    <location>
        <begin position="20"/>
        <end position="266"/>
    </location>
</feature>
<name>A0ABW5PI86_9BACL</name>
<protein>
    <submittedName>
        <fullName evidence="2">Sugar phosphate isomerase/epimerase family protein</fullName>
    </submittedName>
</protein>
<dbReference type="EMBL" id="JBHUME010000008">
    <property type="protein sequence ID" value="MFD2613737.1"/>
    <property type="molecule type" value="Genomic_DNA"/>
</dbReference>
<dbReference type="SUPFAM" id="SSF51658">
    <property type="entry name" value="Xylose isomerase-like"/>
    <property type="match status" value="1"/>
</dbReference>
<organism evidence="2 3">
    <name type="scientific">Paenibacillus gansuensis</name>
    <dbReference type="NCBI Taxonomy" id="306542"/>
    <lineage>
        <taxon>Bacteria</taxon>
        <taxon>Bacillati</taxon>
        <taxon>Bacillota</taxon>
        <taxon>Bacilli</taxon>
        <taxon>Bacillales</taxon>
        <taxon>Paenibacillaceae</taxon>
        <taxon>Paenibacillus</taxon>
    </lineage>
</organism>
<dbReference type="Gene3D" id="3.20.20.150">
    <property type="entry name" value="Divalent-metal-dependent TIM barrel enzymes"/>
    <property type="match status" value="1"/>
</dbReference>
<dbReference type="Proteomes" id="UP001597541">
    <property type="component" value="Unassembled WGS sequence"/>
</dbReference>
<comment type="caution">
    <text evidence="2">The sequence shown here is derived from an EMBL/GenBank/DDBJ whole genome shotgun (WGS) entry which is preliminary data.</text>
</comment>
<accession>A0ABW5PI86</accession>
<dbReference type="GO" id="GO:0016853">
    <property type="term" value="F:isomerase activity"/>
    <property type="evidence" value="ECO:0007669"/>
    <property type="project" value="UniProtKB-KW"/>
</dbReference>
<dbReference type="PANTHER" id="PTHR12110">
    <property type="entry name" value="HYDROXYPYRUVATE ISOMERASE"/>
    <property type="match status" value="1"/>
</dbReference>
<evidence type="ECO:0000313" key="2">
    <source>
        <dbReference type="EMBL" id="MFD2613737.1"/>
    </source>
</evidence>
<gene>
    <name evidence="2" type="ORF">ACFSUF_14995</name>
</gene>
<evidence type="ECO:0000259" key="1">
    <source>
        <dbReference type="Pfam" id="PF01261"/>
    </source>
</evidence>
<sequence>MIKGLTNAGIDFVGSLKDFVQLAAANGFGSVDADGGQIERWIAEEGAEQVNAYLAEKGVIIGAIGLYPDWRGTDAKFQAGLPRLVNDAAAAAAVGCKSCCTYILPATDLDSAHFMALAVSRLRTCARLLGAYGISLALEFVGPHHLRTAWKNPFIWNTEQTLALIDAIGEPNVGLLYDSFHWYTNGGTLDDILKLRADQIVHAHLNDARDVPVEDVLDNDRLFPGDGVIDLAAFLQGLQQIGYKGPVAQELLTREPIPGTPQEKAARSGEAYRSVYRAAGLDA</sequence>
<dbReference type="PANTHER" id="PTHR12110:SF21">
    <property type="entry name" value="XYLOSE ISOMERASE-LIKE TIM BARREL DOMAIN-CONTAINING PROTEIN"/>
    <property type="match status" value="1"/>
</dbReference>
<dbReference type="InterPro" id="IPR036237">
    <property type="entry name" value="Xyl_isomerase-like_sf"/>
</dbReference>